<name>A0A645BL82_9ZZZZ</name>
<comment type="caution">
    <text evidence="1">The sequence shown here is derived from an EMBL/GenBank/DDBJ whole genome shotgun (WGS) entry which is preliminary data.</text>
</comment>
<protein>
    <submittedName>
        <fullName evidence="1">Uncharacterized protein</fullName>
    </submittedName>
</protein>
<proteinExistence type="predicted"/>
<reference evidence="1" key="1">
    <citation type="submission" date="2019-08" db="EMBL/GenBank/DDBJ databases">
        <authorList>
            <person name="Kucharzyk K."/>
            <person name="Murdoch R.W."/>
            <person name="Higgins S."/>
            <person name="Loffler F."/>
        </authorList>
    </citation>
    <scope>NUCLEOTIDE SEQUENCE</scope>
</reference>
<dbReference type="AlphaFoldDB" id="A0A645BL82"/>
<evidence type="ECO:0000313" key="1">
    <source>
        <dbReference type="EMBL" id="MPM65868.1"/>
    </source>
</evidence>
<accession>A0A645BL82</accession>
<organism evidence="1">
    <name type="scientific">bioreactor metagenome</name>
    <dbReference type="NCBI Taxonomy" id="1076179"/>
    <lineage>
        <taxon>unclassified sequences</taxon>
        <taxon>metagenomes</taxon>
        <taxon>ecological metagenomes</taxon>
    </lineage>
</organism>
<gene>
    <name evidence="1" type="ORF">SDC9_112772</name>
</gene>
<dbReference type="EMBL" id="VSSQ01020759">
    <property type="protein sequence ID" value="MPM65868.1"/>
    <property type="molecule type" value="Genomic_DNA"/>
</dbReference>
<sequence>MKVPTAFLLSLVVTSVETLISLSSFNKNMEVSAPVDRFMSSVKAEDSGNLRSPIYIEGKIKLPT</sequence>